<organism evidence="1 2">
    <name type="scientific">Microbacterium marinilacus</name>
    <dbReference type="NCBI Taxonomy" id="415209"/>
    <lineage>
        <taxon>Bacteria</taxon>
        <taxon>Bacillati</taxon>
        <taxon>Actinomycetota</taxon>
        <taxon>Actinomycetes</taxon>
        <taxon>Micrococcales</taxon>
        <taxon>Microbacteriaceae</taxon>
        <taxon>Microbacterium</taxon>
    </lineage>
</organism>
<protein>
    <submittedName>
        <fullName evidence="1">3-keto-5-aminohexanoate cleavage protein</fullName>
    </submittedName>
</protein>
<dbReference type="InterPro" id="IPR008567">
    <property type="entry name" value="BKACE"/>
</dbReference>
<dbReference type="EMBL" id="BAAAYV010000007">
    <property type="protein sequence ID" value="GAA3658385.1"/>
    <property type="molecule type" value="Genomic_DNA"/>
</dbReference>
<dbReference type="InterPro" id="IPR013785">
    <property type="entry name" value="Aldolase_TIM"/>
</dbReference>
<dbReference type="Proteomes" id="UP001410795">
    <property type="component" value="Unassembled WGS sequence"/>
</dbReference>
<name>A0ABP7BEI4_9MICO</name>
<keyword evidence="2" id="KW-1185">Reference proteome</keyword>
<dbReference type="RefSeq" id="WP_221860947.1">
    <property type="nucleotide sequence ID" value="NZ_BAAAYV010000007.1"/>
</dbReference>
<dbReference type="PANTHER" id="PTHR37418">
    <property type="entry name" value="3-KETO-5-AMINOHEXANOATE CLEAVAGE ENZYME-RELATED"/>
    <property type="match status" value="1"/>
</dbReference>
<reference evidence="2" key="1">
    <citation type="journal article" date="2019" name="Int. J. Syst. Evol. Microbiol.">
        <title>The Global Catalogue of Microorganisms (GCM) 10K type strain sequencing project: providing services to taxonomists for standard genome sequencing and annotation.</title>
        <authorList>
            <consortium name="The Broad Institute Genomics Platform"/>
            <consortium name="The Broad Institute Genome Sequencing Center for Infectious Disease"/>
            <person name="Wu L."/>
            <person name="Ma J."/>
        </authorList>
    </citation>
    <scope>NUCLEOTIDE SEQUENCE [LARGE SCALE GENOMIC DNA]</scope>
    <source>
        <strain evidence="2">JCM 16546</strain>
    </source>
</reference>
<dbReference type="Pfam" id="PF05853">
    <property type="entry name" value="BKACE"/>
    <property type="match status" value="1"/>
</dbReference>
<proteinExistence type="predicted"/>
<dbReference type="InterPro" id="IPR011060">
    <property type="entry name" value="RibuloseP-bd_barrel"/>
</dbReference>
<dbReference type="SUPFAM" id="SSF51366">
    <property type="entry name" value="Ribulose-phoshate binding barrel"/>
    <property type="match status" value="1"/>
</dbReference>
<dbReference type="PANTHER" id="PTHR37418:SF1">
    <property type="entry name" value="3-KETO-5-AMINOHEXANOATE CLEAVAGE PROTEIN"/>
    <property type="match status" value="1"/>
</dbReference>
<evidence type="ECO:0000313" key="1">
    <source>
        <dbReference type="EMBL" id="GAA3658385.1"/>
    </source>
</evidence>
<evidence type="ECO:0000313" key="2">
    <source>
        <dbReference type="Proteomes" id="UP001410795"/>
    </source>
</evidence>
<accession>A0ABP7BEI4</accession>
<dbReference type="Gene3D" id="3.20.20.70">
    <property type="entry name" value="Aldolase class I"/>
    <property type="match status" value="2"/>
</dbReference>
<comment type="caution">
    <text evidence="1">The sequence shown here is derived from an EMBL/GenBank/DDBJ whole genome shotgun (WGS) entry which is preliminary data.</text>
</comment>
<sequence>MFVQVAVNGSRTRADHHRVPLSAEDIAADAVACSEAGAAALHIHPRDVSGRETLEGTVVEQVCKAIRRRTSLPIGLTTELSIAGSPARRMQLVRQWSTLPDYVTVNVAEAGWDELARWALDQGMGVEAGVWTVSDVRRLALSGLDGALTRILVEPIDQSRTTALATIEHLHQALDLCELRSPRLQHTEDDSGWTVVADALKRGLQTRVGLEDMLTLPDGTRVESNADLVTFALHNDLTV</sequence>
<gene>
    <name evidence="1" type="ORF">GCM10022202_18610</name>
</gene>